<feature type="transmembrane region" description="Helical" evidence="7">
    <location>
        <begin position="250"/>
        <end position="270"/>
    </location>
</feature>
<dbReference type="Pfam" id="PF01943">
    <property type="entry name" value="Polysacc_synt"/>
    <property type="match status" value="1"/>
</dbReference>
<dbReference type="RefSeq" id="WP_129246042.1">
    <property type="nucleotide sequence ID" value="NZ_JABZEL010000004.1"/>
</dbReference>
<dbReference type="EMBL" id="SDIF01000012">
    <property type="protein sequence ID" value="RXS69163.1"/>
    <property type="molecule type" value="Genomic_DNA"/>
</dbReference>
<keyword evidence="4 7" id="KW-1133">Transmembrane helix</keyword>
<accession>A0A4Q1R763</accession>
<feature type="transmembrane region" description="Helical" evidence="7">
    <location>
        <begin position="58"/>
        <end position="76"/>
    </location>
</feature>
<evidence type="ECO:0000256" key="4">
    <source>
        <dbReference type="ARBA" id="ARBA00022989"/>
    </source>
</evidence>
<dbReference type="Proteomes" id="UP000289482">
    <property type="component" value="Unassembled WGS sequence"/>
</dbReference>
<evidence type="ECO:0000256" key="6">
    <source>
        <dbReference type="SAM" id="MobiDB-lite"/>
    </source>
</evidence>
<feature type="transmembrane region" description="Helical" evidence="7">
    <location>
        <begin position="356"/>
        <end position="375"/>
    </location>
</feature>
<feature type="transmembrane region" description="Helical" evidence="7">
    <location>
        <begin position="187"/>
        <end position="220"/>
    </location>
</feature>
<feature type="compositionally biased region" description="Pro residues" evidence="6">
    <location>
        <begin position="1"/>
        <end position="12"/>
    </location>
</feature>
<proteinExistence type="predicted"/>
<keyword evidence="9" id="KW-1185">Reference proteome</keyword>
<comment type="subcellular location">
    <subcellularLocation>
        <location evidence="1">Cell membrane</location>
        <topology evidence="1">Multi-pass membrane protein</topology>
    </subcellularLocation>
</comment>
<dbReference type="AlphaFoldDB" id="A0A4Q1R763"/>
<comment type="caution">
    <text evidence="8">The sequence shown here is derived from an EMBL/GenBank/DDBJ whole genome shotgun (WGS) entry which is preliminary data.</text>
</comment>
<feature type="transmembrane region" description="Helical" evidence="7">
    <location>
        <begin position="447"/>
        <end position="465"/>
    </location>
</feature>
<keyword evidence="2" id="KW-1003">Cell membrane</keyword>
<evidence type="ECO:0000256" key="1">
    <source>
        <dbReference type="ARBA" id="ARBA00004651"/>
    </source>
</evidence>
<evidence type="ECO:0000256" key="5">
    <source>
        <dbReference type="ARBA" id="ARBA00023136"/>
    </source>
</evidence>
<evidence type="ECO:0000256" key="2">
    <source>
        <dbReference type="ARBA" id="ARBA00022475"/>
    </source>
</evidence>
<gene>
    <name evidence="8" type="ORF">EST54_06840</name>
</gene>
<keyword evidence="3 7" id="KW-0812">Transmembrane</keyword>
<keyword evidence="5 7" id="KW-0472">Membrane</keyword>
<dbReference type="PANTHER" id="PTHR30250">
    <property type="entry name" value="PST FAMILY PREDICTED COLANIC ACID TRANSPORTER"/>
    <property type="match status" value="1"/>
</dbReference>
<sequence>MTAVGPPAPPAPGRTADAGRGVTTTARGSLFGLAGSAANALFGFVLVAVVTHGLGARGAGAVFTGVAAFTILSNALKLGADTALVRFVSRDLELSGGAGVPALLRTAVWPTLLASGAGAAVLLCSPGLAGWLLPDLDPGQAAAVLRLFAAFLPVTTVALVLLGATRGYGSVVPFVGVEQIGKPALRVLLAVPLVLLAPSVAGLSAAWLAPGVLGAVAAWVSLRRSRRTHPGTGLPPSQTREFWSFAGPRAVSSVFDITAVWIGVILLSVLGTGTEAGIYTAIGRLITAGTLLQLAIRLAVAPQISRLLAGGDAHGAHRLHRLSTRWIALFSWPVFVILAAFPGTVLSLFGPGFADGAPGLLALAVACLVNVGVGNAQTVILMAGRSVWNLVVAGAAFVVQLGSGVWLVPRYGVLGAAVSWGLAIVVDNGASALLARYRLGFRTVDRGYVCAAVITLVAVALPVFAMRTFCGDRVPGALLGIVLAIGAFGAAVWRYRLPLGVGEFFGALRKRGSENSR</sequence>
<dbReference type="InterPro" id="IPR050833">
    <property type="entry name" value="Poly_Biosynth_Transport"/>
</dbReference>
<dbReference type="GO" id="GO:0005886">
    <property type="term" value="C:plasma membrane"/>
    <property type="evidence" value="ECO:0007669"/>
    <property type="project" value="UniProtKB-SubCell"/>
</dbReference>
<reference evidence="8 9" key="1">
    <citation type="submission" date="2019-01" db="EMBL/GenBank/DDBJ databases">
        <title>Draft genome sequences of the type strain Streptomyces sioyaensis DSM 40032 and its novel strain, TM32, a thermotolerant antibiotics-producing actinobacterium.</title>
        <authorList>
            <person name="Nakaew N."/>
            <person name="Lumyong S."/>
            <person name="Sloan W.T."/>
            <person name="Sungthong R."/>
        </authorList>
    </citation>
    <scope>NUCLEOTIDE SEQUENCE [LARGE SCALE GENOMIC DNA]</scope>
    <source>
        <strain evidence="8 9">DSM 40032</strain>
    </source>
</reference>
<name>A0A4Q1R763_9ACTN</name>
<dbReference type="GeneID" id="95777719"/>
<feature type="transmembrane region" description="Helical" evidence="7">
    <location>
        <begin position="30"/>
        <end position="51"/>
    </location>
</feature>
<evidence type="ECO:0000313" key="9">
    <source>
        <dbReference type="Proteomes" id="UP000289482"/>
    </source>
</evidence>
<feature type="transmembrane region" description="Helical" evidence="7">
    <location>
        <begin position="414"/>
        <end position="435"/>
    </location>
</feature>
<feature type="transmembrane region" description="Helical" evidence="7">
    <location>
        <begin position="477"/>
        <end position="495"/>
    </location>
</feature>
<dbReference type="InterPro" id="IPR002797">
    <property type="entry name" value="Polysacc_synth"/>
</dbReference>
<feature type="transmembrane region" description="Helical" evidence="7">
    <location>
        <begin position="112"/>
        <end position="133"/>
    </location>
</feature>
<feature type="region of interest" description="Disordered" evidence="6">
    <location>
        <begin position="1"/>
        <end position="21"/>
    </location>
</feature>
<dbReference type="PANTHER" id="PTHR30250:SF11">
    <property type="entry name" value="O-ANTIGEN TRANSPORTER-RELATED"/>
    <property type="match status" value="1"/>
</dbReference>
<organism evidence="8 9">
    <name type="scientific">Streptomyces sioyaensis</name>
    <dbReference type="NCBI Taxonomy" id="67364"/>
    <lineage>
        <taxon>Bacteria</taxon>
        <taxon>Bacillati</taxon>
        <taxon>Actinomycetota</taxon>
        <taxon>Actinomycetes</taxon>
        <taxon>Kitasatosporales</taxon>
        <taxon>Streptomycetaceae</taxon>
        <taxon>Streptomyces</taxon>
    </lineage>
</organism>
<feature type="transmembrane region" description="Helical" evidence="7">
    <location>
        <begin position="326"/>
        <end position="350"/>
    </location>
</feature>
<feature type="transmembrane region" description="Helical" evidence="7">
    <location>
        <begin position="145"/>
        <end position="167"/>
    </location>
</feature>
<feature type="transmembrane region" description="Helical" evidence="7">
    <location>
        <begin position="387"/>
        <end position="408"/>
    </location>
</feature>
<evidence type="ECO:0000313" key="8">
    <source>
        <dbReference type="EMBL" id="RXS69163.1"/>
    </source>
</evidence>
<evidence type="ECO:0000256" key="7">
    <source>
        <dbReference type="SAM" id="Phobius"/>
    </source>
</evidence>
<protein>
    <submittedName>
        <fullName evidence="8">Polysaccharide biosynthesis protein</fullName>
    </submittedName>
</protein>
<evidence type="ECO:0000256" key="3">
    <source>
        <dbReference type="ARBA" id="ARBA00022692"/>
    </source>
</evidence>